<dbReference type="GeneID" id="64819321"/>
<accession>A0A8T8K5T8</accession>
<dbReference type="RefSeq" id="WP_211533405.1">
    <property type="nucleotide sequence ID" value="NZ_CP058560.1"/>
</dbReference>
<feature type="transmembrane region" description="Helical" evidence="1">
    <location>
        <begin position="16"/>
        <end position="38"/>
    </location>
</feature>
<protein>
    <submittedName>
        <fullName evidence="2">MptD family putative ECF transporter S component</fullName>
    </submittedName>
</protein>
<keyword evidence="3" id="KW-1185">Reference proteome</keyword>
<dbReference type="KEGG" id="meme:HYG87_01115"/>
<dbReference type="AlphaFoldDB" id="A0A8T8K5T8"/>
<feature type="transmembrane region" description="Helical" evidence="1">
    <location>
        <begin position="147"/>
        <end position="170"/>
    </location>
</feature>
<dbReference type="Proteomes" id="UP000681041">
    <property type="component" value="Chromosome"/>
</dbReference>
<gene>
    <name evidence="2" type="ORF">HYG87_01115</name>
</gene>
<sequence>MNKNSTGRFTTRDLSFIGIIIALMYIVQTITILGISALTPIDPLKSIVSAFFVSIVIAIGLSKVKKIGTFTIIGLINGIICGFILPAFLPLLPATLLGGIAADGFTKIFFGEYGSRNSLLGACGVGKFMETLVILTFPFILGFSTNILSPMIIIVSAVIVALLGAGGGFIGYRISVELKKAGAME</sequence>
<proteinExistence type="predicted"/>
<feature type="transmembrane region" description="Helical" evidence="1">
    <location>
        <begin position="44"/>
        <end position="61"/>
    </location>
</feature>
<dbReference type="InterPro" id="IPR011733">
    <property type="entry name" value="CHP02185_IM"/>
</dbReference>
<evidence type="ECO:0000313" key="3">
    <source>
        <dbReference type="Proteomes" id="UP000681041"/>
    </source>
</evidence>
<reference evidence="2" key="1">
    <citation type="submission" date="2020-07" db="EMBL/GenBank/DDBJ databases">
        <title>Methanobacterium. sp. MethCan genome.</title>
        <authorList>
            <person name="Postec A."/>
            <person name="Quemeneur M."/>
        </authorList>
    </citation>
    <scope>NUCLEOTIDE SEQUENCE</scope>
    <source>
        <strain evidence="2">MethCAN</strain>
    </source>
</reference>
<feature type="transmembrane region" description="Helical" evidence="1">
    <location>
        <begin position="91"/>
        <end position="110"/>
    </location>
</feature>
<dbReference type="OrthoDB" id="81909at2157"/>
<keyword evidence="1" id="KW-0812">Transmembrane</keyword>
<dbReference type="Pfam" id="PF09605">
    <property type="entry name" value="Trep_Strep"/>
    <property type="match status" value="1"/>
</dbReference>
<organism evidence="2 3">
    <name type="scientific">Methanobacterium alkalithermotolerans</name>
    <dbReference type="NCBI Taxonomy" id="2731220"/>
    <lineage>
        <taxon>Archaea</taxon>
        <taxon>Methanobacteriati</taxon>
        <taxon>Methanobacteriota</taxon>
        <taxon>Methanomada group</taxon>
        <taxon>Methanobacteria</taxon>
        <taxon>Methanobacteriales</taxon>
        <taxon>Methanobacteriaceae</taxon>
        <taxon>Methanobacterium</taxon>
    </lineage>
</organism>
<name>A0A8T8K5T8_9EURY</name>
<keyword evidence="1" id="KW-0472">Membrane</keyword>
<feature type="transmembrane region" description="Helical" evidence="1">
    <location>
        <begin position="119"/>
        <end position="141"/>
    </location>
</feature>
<feature type="transmembrane region" description="Helical" evidence="1">
    <location>
        <begin position="68"/>
        <end position="85"/>
    </location>
</feature>
<dbReference type="EMBL" id="CP058560">
    <property type="protein sequence ID" value="QUH22460.1"/>
    <property type="molecule type" value="Genomic_DNA"/>
</dbReference>
<evidence type="ECO:0000256" key="1">
    <source>
        <dbReference type="SAM" id="Phobius"/>
    </source>
</evidence>
<evidence type="ECO:0000313" key="2">
    <source>
        <dbReference type="EMBL" id="QUH22460.1"/>
    </source>
</evidence>
<keyword evidence="1" id="KW-1133">Transmembrane helix</keyword>